<dbReference type="InterPro" id="IPR043129">
    <property type="entry name" value="ATPase_NBD"/>
</dbReference>
<evidence type="ECO:0000256" key="1">
    <source>
        <dbReference type="ARBA" id="ARBA00004496"/>
    </source>
</evidence>
<dbReference type="GO" id="GO:0006083">
    <property type="term" value="P:acetate metabolic process"/>
    <property type="evidence" value="ECO:0007669"/>
    <property type="project" value="TreeGrafter"/>
</dbReference>
<dbReference type="InterPro" id="IPR023865">
    <property type="entry name" value="Aliphatic_acid_kinase_CS"/>
</dbReference>
<dbReference type="GO" id="GO:0047761">
    <property type="term" value="F:butyrate kinase activity"/>
    <property type="evidence" value="ECO:0007669"/>
    <property type="project" value="UniProtKB-EC"/>
</dbReference>
<dbReference type="EC" id="2.7.2.7" evidence="8"/>
<dbReference type="PROSITE" id="PS01076">
    <property type="entry name" value="ACETATE_KINASE_2"/>
    <property type="match status" value="1"/>
</dbReference>
<keyword evidence="2" id="KW-0963">Cytoplasm</keyword>
<keyword evidence="3 8" id="KW-0808">Transferase</keyword>
<dbReference type="NCBIfam" id="TIGR02707">
    <property type="entry name" value="butyr_kinase"/>
    <property type="match status" value="1"/>
</dbReference>
<evidence type="ECO:0000256" key="3">
    <source>
        <dbReference type="ARBA" id="ARBA00022679"/>
    </source>
</evidence>
<evidence type="ECO:0000256" key="5">
    <source>
        <dbReference type="ARBA" id="ARBA00022777"/>
    </source>
</evidence>
<keyword evidence="5 8" id="KW-0418">Kinase</keyword>
<dbReference type="GO" id="GO:0005737">
    <property type="term" value="C:cytoplasm"/>
    <property type="evidence" value="ECO:0007669"/>
    <property type="project" value="UniProtKB-SubCell"/>
</dbReference>
<dbReference type="PIRSF" id="PIRSF036458">
    <property type="entry name" value="Butyrate_kin"/>
    <property type="match status" value="1"/>
</dbReference>
<protein>
    <submittedName>
        <fullName evidence="8">Butyrate kinase 2</fullName>
        <ecNumber evidence="8">2.7.2.7</ecNumber>
    </submittedName>
</protein>
<organism evidence="8">
    <name type="scientific">bioreactor metagenome</name>
    <dbReference type="NCBI Taxonomy" id="1076179"/>
    <lineage>
        <taxon>unclassified sequences</taxon>
        <taxon>metagenomes</taxon>
        <taxon>ecological metagenomes</taxon>
    </lineage>
</organism>
<proteinExistence type="inferred from homology"/>
<dbReference type="HAMAP" id="MF_00542">
    <property type="entry name" value="Butyrate_kinase"/>
    <property type="match status" value="1"/>
</dbReference>
<comment type="caution">
    <text evidence="8">The sequence shown here is derived from an EMBL/GenBank/DDBJ whole genome shotgun (WGS) entry which is preliminary data.</text>
</comment>
<dbReference type="PANTHER" id="PTHR21060">
    <property type="entry name" value="ACETATE KINASE"/>
    <property type="match status" value="1"/>
</dbReference>
<dbReference type="SUPFAM" id="SSF53067">
    <property type="entry name" value="Actin-like ATPase domain"/>
    <property type="match status" value="2"/>
</dbReference>
<dbReference type="InterPro" id="IPR000890">
    <property type="entry name" value="Aliphatic_acid_kin_short-chain"/>
</dbReference>
<dbReference type="PANTHER" id="PTHR21060:SF3">
    <property type="entry name" value="BUTYRATE KINASE 2-RELATED"/>
    <property type="match status" value="1"/>
</dbReference>
<dbReference type="Gene3D" id="3.30.420.40">
    <property type="match status" value="2"/>
</dbReference>
<evidence type="ECO:0000256" key="7">
    <source>
        <dbReference type="ARBA" id="ARBA00048596"/>
    </source>
</evidence>
<reference evidence="8" key="1">
    <citation type="submission" date="2019-08" db="EMBL/GenBank/DDBJ databases">
        <authorList>
            <person name="Kucharzyk K."/>
            <person name="Murdoch R.W."/>
            <person name="Higgins S."/>
            <person name="Loffler F."/>
        </authorList>
    </citation>
    <scope>NUCLEOTIDE SEQUENCE</scope>
</reference>
<dbReference type="NCBIfam" id="NF002834">
    <property type="entry name" value="PRK03011.1-5"/>
    <property type="match status" value="1"/>
</dbReference>
<evidence type="ECO:0000256" key="4">
    <source>
        <dbReference type="ARBA" id="ARBA00022741"/>
    </source>
</evidence>
<gene>
    <name evidence="8" type="primary">buk2_13</name>
    <name evidence="8" type="ORF">SDC9_55886</name>
</gene>
<dbReference type="GO" id="GO:0005524">
    <property type="term" value="F:ATP binding"/>
    <property type="evidence" value="ECO:0007669"/>
    <property type="project" value="UniProtKB-KW"/>
</dbReference>
<evidence type="ECO:0000256" key="2">
    <source>
        <dbReference type="ARBA" id="ARBA00022490"/>
    </source>
</evidence>
<evidence type="ECO:0000313" key="8">
    <source>
        <dbReference type="EMBL" id="MPM09565.1"/>
    </source>
</evidence>
<dbReference type="PRINTS" id="PR00471">
    <property type="entry name" value="ACETATEKNASE"/>
</dbReference>
<dbReference type="CDD" id="cd24011">
    <property type="entry name" value="ASKHA_NBD_BK"/>
    <property type="match status" value="1"/>
</dbReference>
<comment type="subcellular location">
    <subcellularLocation>
        <location evidence="1">Cytoplasm</location>
    </subcellularLocation>
</comment>
<sequence>MKILVLNPGATSTKIAVYENETEVFCETIRHTQEELAGFSHVIDQLDFRRELVMETLRAHGFSRADFAAVCSRGGLLKHIPSGTYRISDAVLQDIYHPPYGEHASSLGPVIAKQLADLAGIPAFLVDPVSVDEMIPLARVSGYKGMERESFFHALNQKAVARKASAQLGKTYEEVNLIVAHMGGGVSVAAHQNGRVIDLFNVKDDGSFSMDRGGALPVNAVVRLCFSGLSQQEIKRRLGTESGVFSYLGTRDFREVEARMLSGDEQATLIFKAMAFQHAKDIGALAAVLRFNVDAIVLTGGIAFSSRFCDELSGYVQKIAPIIRIPGEVEMRALAEGALRVLSGEPAKEYPA</sequence>
<accession>A0A644X092</accession>
<dbReference type="AlphaFoldDB" id="A0A644X092"/>
<keyword evidence="6" id="KW-0067">ATP-binding</keyword>
<name>A0A644X092_9ZZZZ</name>
<dbReference type="GO" id="GO:0008776">
    <property type="term" value="F:acetate kinase activity"/>
    <property type="evidence" value="ECO:0007669"/>
    <property type="project" value="TreeGrafter"/>
</dbReference>
<keyword evidence="4" id="KW-0547">Nucleotide-binding</keyword>
<evidence type="ECO:0000256" key="6">
    <source>
        <dbReference type="ARBA" id="ARBA00022840"/>
    </source>
</evidence>
<dbReference type="Pfam" id="PF00871">
    <property type="entry name" value="Acetate_kinase"/>
    <property type="match status" value="1"/>
</dbReference>
<dbReference type="EMBL" id="VSSQ01001584">
    <property type="protein sequence ID" value="MPM09565.1"/>
    <property type="molecule type" value="Genomic_DNA"/>
</dbReference>
<dbReference type="InterPro" id="IPR011245">
    <property type="entry name" value="Butyrate_kin"/>
</dbReference>
<comment type="catalytic activity">
    <reaction evidence="7">
        <text>butanoate + ATP = butanoyl phosphate + ADP</text>
        <dbReference type="Rhea" id="RHEA:13585"/>
        <dbReference type="ChEBI" id="CHEBI:17968"/>
        <dbReference type="ChEBI" id="CHEBI:30616"/>
        <dbReference type="ChEBI" id="CHEBI:58079"/>
        <dbReference type="ChEBI" id="CHEBI:456216"/>
        <dbReference type="EC" id="2.7.2.7"/>
    </reaction>
</comment>